<proteinExistence type="predicted"/>
<accession>A0A811Y5Q3</accession>
<evidence type="ECO:0000313" key="2">
    <source>
        <dbReference type="Proteomes" id="UP000645828"/>
    </source>
</evidence>
<keyword evidence="2" id="KW-1185">Reference proteome</keyword>
<evidence type="ECO:0000313" key="1">
    <source>
        <dbReference type="EMBL" id="CAD7672038.1"/>
    </source>
</evidence>
<protein>
    <submittedName>
        <fullName evidence="1">(raccoon dog) hypothetical protein</fullName>
    </submittedName>
</protein>
<dbReference type="AlphaFoldDB" id="A0A811Y5Q3"/>
<comment type="caution">
    <text evidence="1">The sequence shown here is derived from an EMBL/GenBank/DDBJ whole genome shotgun (WGS) entry which is preliminary data.</text>
</comment>
<sequence length="52" mass="6202">MEPFCREKGRMFLTECDLTGILEKAITFLNGAVWRNPKRNSIRAFWNISRKR</sequence>
<dbReference type="EMBL" id="CAJHUB010000664">
    <property type="protein sequence ID" value="CAD7672038.1"/>
    <property type="molecule type" value="Genomic_DNA"/>
</dbReference>
<gene>
    <name evidence="1" type="ORF">NYPRO_LOCUS4833</name>
</gene>
<name>A0A811Y5Q3_NYCPR</name>
<reference evidence="1" key="1">
    <citation type="submission" date="2020-12" db="EMBL/GenBank/DDBJ databases">
        <authorList>
            <consortium name="Molecular Ecology Group"/>
        </authorList>
    </citation>
    <scope>NUCLEOTIDE SEQUENCE</scope>
    <source>
        <strain evidence="1">TBG_1078</strain>
    </source>
</reference>
<dbReference type="Proteomes" id="UP000645828">
    <property type="component" value="Unassembled WGS sequence"/>
</dbReference>
<organism evidence="1 2">
    <name type="scientific">Nyctereutes procyonoides</name>
    <name type="common">Raccoon dog</name>
    <name type="synonym">Canis procyonoides</name>
    <dbReference type="NCBI Taxonomy" id="34880"/>
    <lineage>
        <taxon>Eukaryota</taxon>
        <taxon>Metazoa</taxon>
        <taxon>Chordata</taxon>
        <taxon>Craniata</taxon>
        <taxon>Vertebrata</taxon>
        <taxon>Euteleostomi</taxon>
        <taxon>Mammalia</taxon>
        <taxon>Eutheria</taxon>
        <taxon>Laurasiatheria</taxon>
        <taxon>Carnivora</taxon>
        <taxon>Caniformia</taxon>
        <taxon>Canidae</taxon>
        <taxon>Nyctereutes</taxon>
    </lineage>
</organism>